<keyword evidence="1" id="KW-1185">Reference proteome</keyword>
<reference evidence="1" key="1">
    <citation type="journal article" date="2013" name="Genetics">
        <title>The draft genome and transcriptome of Panagrellus redivivus are shaped by the harsh demands of a free-living lifestyle.</title>
        <authorList>
            <person name="Srinivasan J."/>
            <person name="Dillman A.R."/>
            <person name="Macchietto M.G."/>
            <person name="Heikkinen L."/>
            <person name="Lakso M."/>
            <person name="Fracchia K.M."/>
            <person name="Antoshechkin I."/>
            <person name="Mortazavi A."/>
            <person name="Wong G."/>
            <person name="Sternberg P.W."/>
        </authorList>
    </citation>
    <scope>NUCLEOTIDE SEQUENCE [LARGE SCALE GENOMIC DNA]</scope>
    <source>
        <strain evidence="1">MT8872</strain>
    </source>
</reference>
<proteinExistence type="predicted"/>
<dbReference type="WBParaSite" id="Pan_g751.t1">
    <property type="protein sequence ID" value="Pan_g751.t1"/>
    <property type="gene ID" value="Pan_g751"/>
</dbReference>
<dbReference type="AlphaFoldDB" id="A0A7E5A164"/>
<evidence type="ECO:0000313" key="2">
    <source>
        <dbReference type="WBParaSite" id="Pan_g751.t1"/>
    </source>
</evidence>
<protein>
    <submittedName>
        <fullName evidence="2">Uncharacterized protein</fullName>
    </submittedName>
</protein>
<dbReference type="Proteomes" id="UP000492821">
    <property type="component" value="Unassembled WGS sequence"/>
</dbReference>
<accession>A0A7E5A164</accession>
<reference evidence="2" key="2">
    <citation type="submission" date="2020-10" db="UniProtKB">
        <authorList>
            <consortium name="WormBaseParasite"/>
        </authorList>
    </citation>
    <scope>IDENTIFICATION</scope>
</reference>
<sequence length="66" mass="7327">MSHSLTSHADIASFVPLQNVNHDDSHRFRPLSQQRSLIRPSHRTLAVAETSAFCDKVITSLAFPPS</sequence>
<name>A0A7E5A164_PANRE</name>
<organism evidence="1 2">
    <name type="scientific">Panagrellus redivivus</name>
    <name type="common">Microworm</name>
    <dbReference type="NCBI Taxonomy" id="6233"/>
    <lineage>
        <taxon>Eukaryota</taxon>
        <taxon>Metazoa</taxon>
        <taxon>Ecdysozoa</taxon>
        <taxon>Nematoda</taxon>
        <taxon>Chromadorea</taxon>
        <taxon>Rhabditida</taxon>
        <taxon>Tylenchina</taxon>
        <taxon>Panagrolaimomorpha</taxon>
        <taxon>Panagrolaimoidea</taxon>
        <taxon>Panagrolaimidae</taxon>
        <taxon>Panagrellus</taxon>
    </lineage>
</organism>
<evidence type="ECO:0000313" key="1">
    <source>
        <dbReference type="Proteomes" id="UP000492821"/>
    </source>
</evidence>